<dbReference type="InterPro" id="IPR025188">
    <property type="entry name" value="DUF4113"/>
</dbReference>
<name>A0AB35JUD5_PSESY</name>
<sequence>MPQGIKVMIEGGAVSDMLVSRHQEKVMGLLGEINTRWGRGTLLAGSVPADQEWAMRCELMSQSYTTRLDQLWEVKSL</sequence>
<proteinExistence type="predicted"/>
<dbReference type="EMBL" id="JAGSOW010000015">
    <property type="protein sequence ID" value="MDC3738467.1"/>
    <property type="molecule type" value="Genomic_DNA"/>
</dbReference>
<evidence type="ECO:0000313" key="3">
    <source>
        <dbReference type="Proteomes" id="UP001220207"/>
    </source>
</evidence>
<evidence type="ECO:0000259" key="1">
    <source>
        <dbReference type="Pfam" id="PF13438"/>
    </source>
</evidence>
<dbReference type="Pfam" id="PF13438">
    <property type="entry name" value="DUF4113"/>
    <property type="match status" value="1"/>
</dbReference>
<protein>
    <submittedName>
        <fullName evidence="2">DUF4113 domain-containing protein</fullName>
    </submittedName>
</protein>
<feature type="domain" description="DUF4113" evidence="1">
    <location>
        <begin position="24"/>
        <end position="74"/>
    </location>
</feature>
<evidence type="ECO:0000313" key="2">
    <source>
        <dbReference type="EMBL" id="MDC3738467.1"/>
    </source>
</evidence>
<dbReference type="Proteomes" id="UP001220207">
    <property type="component" value="Unassembled WGS sequence"/>
</dbReference>
<comment type="caution">
    <text evidence="2">The sequence shown here is derived from an EMBL/GenBank/DDBJ whole genome shotgun (WGS) entry which is preliminary data.</text>
</comment>
<dbReference type="AlphaFoldDB" id="A0AB35JUD5"/>
<accession>A0AB35JUD5</accession>
<gene>
    <name evidence="2" type="ORF">KDL27_22015</name>
</gene>
<organism evidence="2 3">
    <name type="scientific">Pseudomonas syringae pv. syringae</name>
    <dbReference type="NCBI Taxonomy" id="321"/>
    <lineage>
        <taxon>Bacteria</taxon>
        <taxon>Pseudomonadati</taxon>
        <taxon>Pseudomonadota</taxon>
        <taxon>Gammaproteobacteria</taxon>
        <taxon>Pseudomonadales</taxon>
        <taxon>Pseudomonadaceae</taxon>
        <taxon>Pseudomonas</taxon>
        <taxon>Pseudomonas syringae</taxon>
    </lineage>
</organism>
<reference evidence="2" key="1">
    <citation type="submission" date="2021-04" db="EMBL/GenBank/DDBJ databases">
        <title>Genome Sequence and Comparative Genome Analysis of Pseudomonas syringae pv. syringae strains EC33 and LMG5496 isolated from Citrus plants from Tunisia and Greece.</title>
        <authorList>
            <person name="Abdellatif E."/>
            <person name="Baeyen S."/>
        </authorList>
    </citation>
    <scope>NUCLEOTIDE SEQUENCE</scope>
    <source>
        <strain evidence="2">LMG 5496</strain>
    </source>
</reference>